<sequence length="107" mass="11898">MIVIEVEDKPVTEKPWQRDGRSGISRSQTAYAATYDTETGKLKRYPVETRIRLGQDQAPYAPGVYILSPTSIYVGEFDALAVSPKLIGFDDFMTMVAPVIQQQKKAG</sequence>
<dbReference type="EMBL" id="JAQQLE010000013">
    <property type="protein sequence ID" value="MDC7715150.1"/>
    <property type="molecule type" value="Genomic_DNA"/>
</dbReference>
<evidence type="ECO:0000256" key="3">
    <source>
        <dbReference type="ARBA" id="ARBA00030596"/>
    </source>
</evidence>
<dbReference type="RefSeq" id="WP_272772948.1">
    <property type="nucleotide sequence ID" value="NZ_JAQQLE010000013.1"/>
</dbReference>
<evidence type="ECO:0000313" key="4">
    <source>
        <dbReference type="EMBL" id="MDC7715150.1"/>
    </source>
</evidence>
<proteinExistence type="predicted"/>
<dbReference type="Pfam" id="PF02303">
    <property type="entry name" value="Phage_DNA_bind"/>
    <property type="match status" value="1"/>
</dbReference>
<comment type="caution">
    <text evidence="4">The sequence shown here is derived from an EMBL/GenBank/DDBJ whole genome shotgun (WGS) entry which is preliminary data.</text>
</comment>
<keyword evidence="5" id="KW-1185">Reference proteome</keyword>
<keyword evidence="1" id="KW-0235">DNA replication</keyword>
<protein>
    <recommendedName>
        <fullName evidence="3">Single-stranded DNA-binding protein</fullName>
    </recommendedName>
</protein>
<evidence type="ECO:0000256" key="2">
    <source>
        <dbReference type="ARBA" id="ARBA00023125"/>
    </source>
</evidence>
<name>A0ABT5IRF8_9NEIS</name>
<dbReference type="InterPro" id="IPR012340">
    <property type="entry name" value="NA-bd_OB-fold"/>
</dbReference>
<keyword evidence="2 4" id="KW-0238">DNA-binding</keyword>
<evidence type="ECO:0000313" key="5">
    <source>
        <dbReference type="Proteomes" id="UP001222030"/>
    </source>
</evidence>
<dbReference type="Gene3D" id="2.40.50.140">
    <property type="entry name" value="Nucleic acid-binding proteins"/>
    <property type="match status" value="1"/>
</dbReference>
<evidence type="ECO:0000256" key="1">
    <source>
        <dbReference type="ARBA" id="ARBA00022705"/>
    </source>
</evidence>
<dbReference type="Proteomes" id="UP001222030">
    <property type="component" value="Unassembled WGS sequence"/>
</dbReference>
<gene>
    <name evidence="4" type="ORF">PQU96_13615</name>
</gene>
<dbReference type="GO" id="GO:0003677">
    <property type="term" value="F:DNA binding"/>
    <property type="evidence" value="ECO:0007669"/>
    <property type="project" value="UniProtKB-KW"/>
</dbReference>
<dbReference type="InterPro" id="IPR003512">
    <property type="entry name" value="Phage_M13_G5P_DNA-bd"/>
</dbReference>
<organism evidence="4 5">
    <name type="scientific">Vogesella margarita</name>
    <dbReference type="NCBI Taxonomy" id="2984199"/>
    <lineage>
        <taxon>Bacteria</taxon>
        <taxon>Pseudomonadati</taxon>
        <taxon>Pseudomonadota</taxon>
        <taxon>Betaproteobacteria</taxon>
        <taxon>Neisseriales</taxon>
        <taxon>Chromobacteriaceae</taxon>
        <taxon>Vogesella</taxon>
    </lineage>
</organism>
<dbReference type="SUPFAM" id="SSF50249">
    <property type="entry name" value="Nucleic acid-binding proteins"/>
    <property type="match status" value="1"/>
</dbReference>
<reference evidence="4 5" key="1">
    <citation type="submission" date="2023-01" db="EMBL/GenBank/DDBJ databases">
        <title>Novel species of the genus Vogesella isolated from rivers.</title>
        <authorList>
            <person name="Lu H."/>
        </authorList>
    </citation>
    <scope>NUCLEOTIDE SEQUENCE [LARGE SCALE GENOMIC DNA]</scope>
    <source>
        <strain evidence="4 5">LYT5W</strain>
    </source>
</reference>
<accession>A0ABT5IRF8</accession>